<evidence type="ECO:0000259" key="5">
    <source>
        <dbReference type="PROSITE" id="PS50041"/>
    </source>
</evidence>
<dbReference type="Proteomes" id="UP000694890">
    <property type="component" value="Linkage group LG3"/>
</dbReference>
<reference evidence="7" key="1">
    <citation type="submission" date="2025-08" db="UniProtKB">
        <authorList>
            <consortium name="RefSeq"/>
        </authorList>
    </citation>
    <scope>IDENTIFICATION</scope>
    <source>
        <tissue evidence="7">Brain</tissue>
    </source>
</reference>
<dbReference type="PROSITE" id="PS50041">
    <property type="entry name" value="C_TYPE_LECTIN_2"/>
    <property type="match status" value="1"/>
</dbReference>
<evidence type="ECO:0000313" key="7">
    <source>
        <dbReference type="RefSeq" id="XP_018537665.1"/>
    </source>
</evidence>
<dbReference type="InterPro" id="IPR016186">
    <property type="entry name" value="C-type_lectin-like/link_sf"/>
</dbReference>
<evidence type="ECO:0000256" key="4">
    <source>
        <dbReference type="SAM" id="Phobius"/>
    </source>
</evidence>
<keyword evidence="4" id="KW-0812">Transmembrane</keyword>
<evidence type="ECO:0000313" key="6">
    <source>
        <dbReference type="Proteomes" id="UP000694890"/>
    </source>
</evidence>
<protein>
    <submittedName>
        <fullName evidence="7">C-type lectin domain family 6 member A</fullName>
    </submittedName>
</protein>
<accession>A0AAJ7PST1</accession>
<feature type="transmembrane region" description="Helical" evidence="4">
    <location>
        <begin position="33"/>
        <end position="59"/>
    </location>
</feature>
<evidence type="ECO:0000256" key="2">
    <source>
        <dbReference type="ARBA" id="ARBA00023157"/>
    </source>
</evidence>
<evidence type="ECO:0000256" key="1">
    <source>
        <dbReference type="ARBA" id="ARBA00022734"/>
    </source>
</evidence>
<dbReference type="KEGG" id="lcf:108886975"/>
<dbReference type="InterPro" id="IPR051379">
    <property type="entry name" value="C-type_Lectin_Receptor_IMM"/>
</dbReference>
<evidence type="ECO:0000256" key="3">
    <source>
        <dbReference type="SAM" id="Coils"/>
    </source>
</evidence>
<dbReference type="SMART" id="SM00034">
    <property type="entry name" value="CLECT"/>
    <property type="match status" value="1"/>
</dbReference>
<dbReference type="GeneID" id="108886975"/>
<proteinExistence type="predicted"/>
<dbReference type="Pfam" id="PF00059">
    <property type="entry name" value="Lectin_C"/>
    <property type="match status" value="1"/>
</dbReference>
<dbReference type="GO" id="GO:0030246">
    <property type="term" value="F:carbohydrate binding"/>
    <property type="evidence" value="ECO:0007669"/>
    <property type="project" value="UniProtKB-KW"/>
</dbReference>
<keyword evidence="4" id="KW-1133">Transmembrane helix</keyword>
<dbReference type="RefSeq" id="XP_018537665.1">
    <property type="nucleotide sequence ID" value="XM_018682149.2"/>
</dbReference>
<dbReference type="InterPro" id="IPR001304">
    <property type="entry name" value="C-type_lectin-like"/>
</dbReference>
<dbReference type="Gene3D" id="3.10.100.10">
    <property type="entry name" value="Mannose-Binding Protein A, subunit A"/>
    <property type="match status" value="1"/>
</dbReference>
<organism evidence="6 7">
    <name type="scientific">Lates calcarifer</name>
    <name type="common">Barramundi</name>
    <name type="synonym">Holocentrus calcarifer</name>
    <dbReference type="NCBI Taxonomy" id="8187"/>
    <lineage>
        <taxon>Eukaryota</taxon>
        <taxon>Metazoa</taxon>
        <taxon>Chordata</taxon>
        <taxon>Craniata</taxon>
        <taxon>Vertebrata</taxon>
        <taxon>Euteleostomi</taxon>
        <taxon>Actinopterygii</taxon>
        <taxon>Neopterygii</taxon>
        <taxon>Teleostei</taxon>
        <taxon>Neoteleostei</taxon>
        <taxon>Acanthomorphata</taxon>
        <taxon>Carangaria</taxon>
        <taxon>Carangaria incertae sedis</taxon>
        <taxon>Centropomidae</taxon>
        <taxon>Lates</taxon>
    </lineage>
</organism>
<dbReference type="PANTHER" id="PTHR46746:SF9">
    <property type="entry name" value="CD209 ANTIGEN-LIKE PROTEIN C-LIKE"/>
    <property type="match status" value="1"/>
</dbReference>
<dbReference type="SUPFAM" id="SSF56436">
    <property type="entry name" value="C-type lectin-like"/>
    <property type="match status" value="1"/>
</dbReference>
<dbReference type="InterPro" id="IPR016187">
    <property type="entry name" value="CTDL_fold"/>
</dbReference>
<gene>
    <name evidence="7" type="primary">LOC108886975</name>
</gene>
<feature type="coiled-coil region" evidence="3">
    <location>
        <begin position="63"/>
        <end position="90"/>
    </location>
</feature>
<keyword evidence="3" id="KW-0175">Coiled coil</keyword>
<dbReference type="PANTHER" id="PTHR46746">
    <property type="entry name" value="KILLER CELL LECTIN-LIKE RECEPTOR SUBFAMILY F MEMBER 2"/>
    <property type="match status" value="1"/>
</dbReference>
<feature type="domain" description="C-type lectin" evidence="5">
    <location>
        <begin position="120"/>
        <end position="242"/>
    </location>
</feature>
<keyword evidence="2" id="KW-1015">Disulfide bond</keyword>
<name>A0AAJ7PST1_LATCA</name>
<sequence length="249" mass="28703">MGVKNGSALLEEEKQETSADKSWFHQPRQLAHYFSLLCFLLTIVILLLTLCLVQITLLFQSQSTLQETKLRDLTDRLEKLNQSYQLLFSQYPALNQYCPISNATTGERECRPCPAGWMPQGEKCFLFSEDRADWISSQYRCMALGGAVATVRTEDEQLFLWEKAQSLSQGDSYWLGLKSSGADGSWQWSDGSSVEKGPQFWEREPDKTAEIRDLCGRLTPRDNYRRSWFISRCSNQLRRICEKRQASLQ</sequence>
<dbReference type="AlphaFoldDB" id="A0AAJ7PST1"/>
<keyword evidence="1" id="KW-0430">Lectin</keyword>
<keyword evidence="4" id="KW-0472">Membrane</keyword>